<keyword evidence="1" id="KW-0732">Signal</keyword>
<dbReference type="InterPro" id="IPR007372">
    <property type="entry name" value="Lipid/polyisoprenoid-bd_YceI"/>
</dbReference>
<feature type="signal peptide" evidence="1">
    <location>
        <begin position="1"/>
        <end position="31"/>
    </location>
</feature>
<organism evidence="3 4">
    <name type="scientific">Variovorax defluvii</name>
    <dbReference type="NCBI Taxonomy" id="913761"/>
    <lineage>
        <taxon>Bacteria</taxon>
        <taxon>Pseudomonadati</taxon>
        <taxon>Pseudomonadota</taxon>
        <taxon>Betaproteobacteria</taxon>
        <taxon>Burkholderiales</taxon>
        <taxon>Comamonadaceae</taxon>
        <taxon>Variovorax</taxon>
    </lineage>
</organism>
<dbReference type="PANTHER" id="PTHR34406">
    <property type="entry name" value="PROTEIN YCEI"/>
    <property type="match status" value="1"/>
</dbReference>
<reference evidence="4" key="1">
    <citation type="journal article" date="2019" name="Int. J. Syst. Evol. Microbiol.">
        <title>The Global Catalogue of Microorganisms (GCM) 10K type strain sequencing project: providing services to taxonomists for standard genome sequencing and annotation.</title>
        <authorList>
            <consortium name="The Broad Institute Genomics Platform"/>
            <consortium name="The Broad Institute Genome Sequencing Center for Infectious Disease"/>
            <person name="Wu L."/>
            <person name="Ma J."/>
        </authorList>
    </citation>
    <scope>NUCLEOTIDE SEQUENCE [LARGE SCALE GENOMIC DNA]</scope>
    <source>
        <strain evidence="4">JCM 17804</strain>
    </source>
</reference>
<dbReference type="InterPro" id="IPR036761">
    <property type="entry name" value="TTHA0802/YceI-like_sf"/>
</dbReference>
<protein>
    <submittedName>
        <fullName evidence="3">YceI family protein</fullName>
    </submittedName>
</protein>
<evidence type="ECO:0000259" key="2">
    <source>
        <dbReference type="SMART" id="SM00867"/>
    </source>
</evidence>
<proteinExistence type="predicted"/>
<comment type="caution">
    <text evidence="3">The sequence shown here is derived from an EMBL/GenBank/DDBJ whole genome shotgun (WGS) entry which is preliminary data.</text>
</comment>
<dbReference type="Proteomes" id="UP001500975">
    <property type="component" value="Unassembled WGS sequence"/>
</dbReference>
<accession>A0ABP8I4P5</accession>
<sequence>MHASTAMSKSASMIKLVAAAALAAAASLSLAQTAPEMAAEPAGGPVKGASYVVDPTHTFVMYEMGHYGTTTNRGRFSTKDGTIKIDGSGQGGKIDITMDISSINTGVDLLNRHVLSKDFFNVAEFPLARFVADKIDFSGDKVTEVEGALTLMGKTRPIKLKANRFGCYMSPLIKRQVCGGDFETTVARSDWGITWGIPFGFEDRVRLLVQVEAVNITGGS</sequence>
<name>A0ABP8I4P5_9BURK</name>
<evidence type="ECO:0000256" key="1">
    <source>
        <dbReference type="SAM" id="SignalP"/>
    </source>
</evidence>
<dbReference type="SUPFAM" id="SSF101874">
    <property type="entry name" value="YceI-like"/>
    <property type="match status" value="1"/>
</dbReference>
<dbReference type="EMBL" id="BAABGJ010000073">
    <property type="protein sequence ID" value="GAA4351130.1"/>
    <property type="molecule type" value="Genomic_DNA"/>
</dbReference>
<evidence type="ECO:0000313" key="3">
    <source>
        <dbReference type="EMBL" id="GAA4351130.1"/>
    </source>
</evidence>
<dbReference type="Pfam" id="PF04264">
    <property type="entry name" value="YceI"/>
    <property type="match status" value="1"/>
</dbReference>
<dbReference type="SMART" id="SM00867">
    <property type="entry name" value="YceI"/>
    <property type="match status" value="1"/>
</dbReference>
<dbReference type="Gene3D" id="2.40.128.110">
    <property type="entry name" value="Lipid/polyisoprenoid-binding, YceI-like"/>
    <property type="match status" value="1"/>
</dbReference>
<dbReference type="PANTHER" id="PTHR34406:SF2">
    <property type="entry name" value="PERIPLASMIC PROTEIN"/>
    <property type="match status" value="1"/>
</dbReference>
<evidence type="ECO:0000313" key="4">
    <source>
        <dbReference type="Proteomes" id="UP001500975"/>
    </source>
</evidence>
<keyword evidence="4" id="KW-1185">Reference proteome</keyword>
<gene>
    <name evidence="3" type="ORF">GCM10023165_39120</name>
</gene>
<feature type="domain" description="Lipid/polyisoprenoid-binding YceI-like" evidence="2">
    <location>
        <begin position="50"/>
        <end position="214"/>
    </location>
</feature>
<feature type="chain" id="PRO_5045628313" evidence="1">
    <location>
        <begin position="32"/>
        <end position="220"/>
    </location>
</feature>